<dbReference type="SMART" id="SM01312">
    <property type="entry name" value="RTC4"/>
    <property type="match status" value="1"/>
</dbReference>
<name>A0AAV9ZII6_9AGAR</name>
<evidence type="ECO:0000256" key="7">
    <source>
        <dbReference type="ARBA" id="ARBA00023242"/>
    </source>
</evidence>
<keyword evidence="10" id="KW-1185">Reference proteome</keyword>
<feature type="domain" description="Restriction of telomere capping protein 4 C-terminal" evidence="8">
    <location>
        <begin position="102"/>
        <end position="223"/>
    </location>
</feature>
<evidence type="ECO:0000313" key="10">
    <source>
        <dbReference type="Proteomes" id="UP001362999"/>
    </source>
</evidence>
<dbReference type="AlphaFoldDB" id="A0AAV9ZII6"/>
<dbReference type="EMBL" id="JAWWNJ010000140">
    <property type="protein sequence ID" value="KAK6984200.1"/>
    <property type="molecule type" value="Genomic_DNA"/>
</dbReference>
<comment type="similarity">
    <text evidence="4">Belongs to the RTC4 family.</text>
</comment>
<comment type="subcellular location">
    <subcellularLocation>
        <location evidence="3">Cytoplasm</location>
    </subcellularLocation>
    <subcellularLocation>
        <location evidence="2">Nucleus</location>
    </subcellularLocation>
</comment>
<feature type="non-terminal residue" evidence="9">
    <location>
        <position position="1"/>
    </location>
</feature>
<accession>A0AAV9ZII6</accession>
<evidence type="ECO:0000256" key="6">
    <source>
        <dbReference type="ARBA" id="ARBA00022490"/>
    </source>
</evidence>
<evidence type="ECO:0000256" key="2">
    <source>
        <dbReference type="ARBA" id="ARBA00004123"/>
    </source>
</evidence>
<keyword evidence="7" id="KW-0539">Nucleus</keyword>
<dbReference type="Proteomes" id="UP001362999">
    <property type="component" value="Unassembled WGS sequence"/>
</dbReference>
<dbReference type="PANTHER" id="PTHR41391:SF1">
    <property type="entry name" value="RESTRICTION OF TELOMERE CAPPING PROTEIN 4"/>
    <property type="match status" value="1"/>
</dbReference>
<gene>
    <name evidence="9" type="ORF">R3P38DRAFT_2576244</name>
</gene>
<dbReference type="InterPro" id="IPR039024">
    <property type="entry name" value="RTC4"/>
</dbReference>
<evidence type="ECO:0000256" key="4">
    <source>
        <dbReference type="ARBA" id="ARBA00009461"/>
    </source>
</evidence>
<organism evidence="9 10">
    <name type="scientific">Favolaschia claudopus</name>
    <dbReference type="NCBI Taxonomy" id="2862362"/>
    <lineage>
        <taxon>Eukaryota</taxon>
        <taxon>Fungi</taxon>
        <taxon>Dikarya</taxon>
        <taxon>Basidiomycota</taxon>
        <taxon>Agaricomycotina</taxon>
        <taxon>Agaricomycetes</taxon>
        <taxon>Agaricomycetidae</taxon>
        <taxon>Agaricales</taxon>
        <taxon>Marasmiineae</taxon>
        <taxon>Mycenaceae</taxon>
        <taxon>Favolaschia</taxon>
    </lineage>
</organism>
<evidence type="ECO:0000259" key="8">
    <source>
        <dbReference type="SMART" id="SM01312"/>
    </source>
</evidence>
<evidence type="ECO:0000256" key="3">
    <source>
        <dbReference type="ARBA" id="ARBA00004496"/>
    </source>
</evidence>
<evidence type="ECO:0000256" key="5">
    <source>
        <dbReference type="ARBA" id="ARBA00015162"/>
    </source>
</evidence>
<evidence type="ECO:0000256" key="1">
    <source>
        <dbReference type="ARBA" id="ARBA00002738"/>
    </source>
</evidence>
<comment type="function">
    <text evidence="1">May be involved in a process influencing telomere capping.</text>
</comment>
<keyword evidence="6" id="KW-0963">Cytoplasm</keyword>
<protein>
    <recommendedName>
        <fullName evidence="5">Restriction of telomere capping protein 4</fullName>
    </recommendedName>
</protein>
<dbReference type="InterPro" id="IPR028094">
    <property type="entry name" value="RTC4_C"/>
</dbReference>
<dbReference type="Pfam" id="PF14474">
    <property type="entry name" value="RTC4"/>
    <property type="match status" value="1"/>
</dbReference>
<evidence type="ECO:0000313" key="9">
    <source>
        <dbReference type="EMBL" id="KAK6984200.1"/>
    </source>
</evidence>
<reference evidence="9 10" key="1">
    <citation type="journal article" date="2024" name="J Genomics">
        <title>Draft genome sequencing and assembly of Favolaschia claudopus CIRM-BRFM 2984 isolated from oak limbs.</title>
        <authorList>
            <person name="Navarro D."/>
            <person name="Drula E."/>
            <person name="Chaduli D."/>
            <person name="Cazenave R."/>
            <person name="Ahrendt S."/>
            <person name="Wang J."/>
            <person name="Lipzen A."/>
            <person name="Daum C."/>
            <person name="Barry K."/>
            <person name="Grigoriev I.V."/>
            <person name="Favel A."/>
            <person name="Rosso M.N."/>
            <person name="Martin F."/>
        </authorList>
    </citation>
    <scope>NUCLEOTIDE SEQUENCE [LARGE SCALE GENOMIC DNA]</scope>
    <source>
        <strain evidence="9 10">CIRM-BRFM 2984</strain>
    </source>
</reference>
<dbReference type="GO" id="GO:0005737">
    <property type="term" value="C:cytoplasm"/>
    <property type="evidence" value="ECO:0007669"/>
    <property type="project" value="UniProtKB-SubCell"/>
</dbReference>
<dbReference type="GO" id="GO:0005634">
    <property type="term" value="C:nucleus"/>
    <property type="evidence" value="ECO:0007669"/>
    <property type="project" value="UniProtKB-SubCell"/>
</dbReference>
<dbReference type="PANTHER" id="PTHR41391">
    <property type="entry name" value="RESTRICTION OF TELOMERE CAPPING PROTEIN 4"/>
    <property type="match status" value="1"/>
</dbReference>
<sequence length="232" mass="25964">FISPDRDPDTLCPYCDTPLPPNPSPLLQQLLASAFENSKAAPRPANPHGRFASITVFVDLCSRHQLESQIFPVAERNGWPTSVDWDGLAARVVGMRGDLENIIRNEDHREQSIFWRVLDADLKRVGPRKVSSIRGQLSRFQREQPGYYGEKGSLIIHQTLYTMFAESTNKSLVKPLSVREFIGSVLVPEVGVRLIMVDMSLGMEGAAAVMRESAEYGVAMFPDKEFEQEGDE</sequence>
<comment type="caution">
    <text evidence="9">The sequence shown here is derived from an EMBL/GenBank/DDBJ whole genome shotgun (WGS) entry which is preliminary data.</text>
</comment>
<proteinExistence type="inferred from homology"/>